<accession>A0A923NM08</accession>
<dbReference type="PANTHER" id="PTHR41317:SF1">
    <property type="entry name" value="PD-(D_E)XK NUCLEASE FAMILY TRANSPOSASE"/>
    <property type="match status" value="1"/>
</dbReference>
<dbReference type="NCBIfam" id="TIGR01784">
    <property type="entry name" value="T_den_put_tspse"/>
    <property type="match status" value="1"/>
</dbReference>
<dbReference type="Proteomes" id="UP000602647">
    <property type="component" value="Unassembled WGS sequence"/>
</dbReference>
<dbReference type="AlphaFoldDB" id="A0A923NM08"/>
<proteinExistence type="predicted"/>
<evidence type="ECO:0000313" key="2">
    <source>
        <dbReference type="Proteomes" id="UP000602647"/>
    </source>
</evidence>
<dbReference type="PANTHER" id="PTHR41317">
    <property type="entry name" value="PD-(D_E)XK NUCLEASE FAMILY TRANSPOSASE"/>
    <property type="match status" value="1"/>
</dbReference>
<comment type="caution">
    <text evidence="1">The sequence shown here is derived from an EMBL/GenBank/DDBJ whole genome shotgun (WGS) entry which is preliminary data.</text>
</comment>
<evidence type="ECO:0000313" key="1">
    <source>
        <dbReference type="EMBL" id="MBC6680400.1"/>
    </source>
</evidence>
<name>A0A923NM08_9FIRM</name>
<organism evidence="1 2">
    <name type="scientific">Zhenpiania hominis</name>
    <dbReference type="NCBI Taxonomy" id="2763644"/>
    <lineage>
        <taxon>Bacteria</taxon>
        <taxon>Bacillati</taxon>
        <taxon>Bacillota</taxon>
        <taxon>Clostridia</taxon>
        <taxon>Peptostreptococcales</taxon>
        <taxon>Anaerovoracaceae</taxon>
        <taxon>Zhenpiania</taxon>
    </lineage>
</organism>
<dbReference type="InterPro" id="IPR010106">
    <property type="entry name" value="RpnA"/>
</dbReference>
<dbReference type="EMBL" id="JACRYT010000012">
    <property type="protein sequence ID" value="MBC6680400.1"/>
    <property type="molecule type" value="Genomic_DNA"/>
</dbReference>
<protein>
    <submittedName>
        <fullName evidence="1">Rpn family recombination-promoting nuclease/putative transposase</fullName>
    </submittedName>
</protein>
<dbReference type="Pfam" id="PF12784">
    <property type="entry name" value="PDDEXK_2"/>
    <property type="match status" value="1"/>
</dbReference>
<keyword evidence="2" id="KW-1185">Reference proteome</keyword>
<dbReference type="RefSeq" id="WP_187303497.1">
    <property type="nucleotide sequence ID" value="NZ_JACRYT010000012.1"/>
</dbReference>
<gene>
    <name evidence="1" type="ORF">H9L42_11280</name>
</gene>
<sequence>MGLHIHREPLTSDIIFKAVFGRDTPGSKRALIALLNRILERTEDPIVALDYQNPFSIGELEEEKEIIMDILVETSRGEQIDIEMQISTTKELMNRFLYYLSKLVVRGLEKGENYDKLKKSIVIVILKDSCLPEREPAHSCFVLKNQRTGYELSEMAQLHILELGKYNWRGKKAEELSPLEVLSAYMNSTGEPGQEAYVERLLETGDEVIAMADEELKKVSEDDRLFAYRMSREMYKMQEAILMREVKEVREEKQKAKELGYAEGHAKGHAEGIMEGHAEGLAEGILEGHAEGLAEGIAEGRAEGIAEGRAEGSAESAKRIARNLKMENFSPQKIAELTGLRPEEIEKL</sequence>
<reference evidence="1" key="1">
    <citation type="submission" date="2020-08" db="EMBL/GenBank/DDBJ databases">
        <title>Genome public.</title>
        <authorList>
            <person name="Liu C."/>
            <person name="Sun Q."/>
        </authorList>
    </citation>
    <scope>NUCLEOTIDE SEQUENCE</scope>
    <source>
        <strain evidence="1">BX12</strain>
    </source>
</reference>